<evidence type="ECO:0000259" key="3">
    <source>
        <dbReference type="Pfam" id="PF13649"/>
    </source>
</evidence>
<dbReference type="PANTHER" id="PTHR43861:SF1">
    <property type="entry name" value="TRANS-ACONITATE 2-METHYLTRANSFERASE"/>
    <property type="match status" value="1"/>
</dbReference>
<dbReference type="SUPFAM" id="SSF53335">
    <property type="entry name" value="S-adenosyl-L-methionine-dependent methyltransferases"/>
    <property type="match status" value="1"/>
</dbReference>
<protein>
    <submittedName>
        <fullName evidence="4">Class I SAM-dependent methyltransferase</fullName>
        <ecNumber evidence="4">2.1.1.-</ecNumber>
    </submittedName>
</protein>
<dbReference type="RefSeq" id="WP_353062181.1">
    <property type="nucleotide sequence ID" value="NZ_CP132942.1"/>
</dbReference>
<keyword evidence="1 4" id="KW-0489">Methyltransferase</keyword>
<dbReference type="InterPro" id="IPR029063">
    <property type="entry name" value="SAM-dependent_MTases_sf"/>
</dbReference>
<dbReference type="Pfam" id="PF13649">
    <property type="entry name" value="Methyltransf_25"/>
    <property type="match status" value="1"/>
</dbReference>
<accession>A0AAU7ZJW1</accession>
<keyword evidence="2 4" id="KW-0808">Transferase</keyword>
<evidence type="ECO:0000256" key="2">
    <source>
        <dbReference type="ARBA" id="ARBA00022679"/>
    </source>
</evidence>
<organism evidence="4">
    <name type="scientific">Tunturiibacter psychrotolerans</name>
    <dbReference type="NCBI Taxonomy" id="3069686"/>
    <lineage>
        <taxon>Bacteria</taxon>
        <taxon>Pseudomonadati</taxon>
        <taxon>Acidobacteriota</taxon>
        <taxon>Terriglobia</taxon>
        <taxon>Terriglobales</taxon>
        <taxon>Acidobacteriaceae</taxon>
        <taxon>Tunturiibacter</taxon>
    </lineage>
</organism>
<dbReference type="EMBL" id="CP132942">
    <property type="protein sequence ID" value="XCB31337.1"/>
    <property type="molecule type" value="Genomic_DNA"/>
</dbReference>
<dbReference type="CDD" id="cd02440">
    <property type="entry name" value="AdoMet_MTases"/>
    <property type="match status" value="1"/>
</dbReference>
<gene>
    <name evidence="4" type="ORF">RBB77_12805</name>
</gene>
<reference evidence="4" key="1">
    <citation type="submission" date="2023-08" db="EMBL/GenBank/DDBJ databases">
        <authorList>
            <person name="Messyasz A."/>
            <person name="Mannisto M.K."/>
            <person name="Kerkhof L.J."/>
            <person name="Haggblom M."/>
        </authorList>
    </citation>
    <scope>NUCLEOTIDE SEQUENCE</scope>
    <source>
        <strain evidence="4">X5P6</strain>
    </source>
</reference>
<evidence type="ECO:0000256" key="1">
    <source>
        <dbReference type="ARBA" id="ARBA00022603"/>
    </source>
</evidence>
<dbReference type="InterPro" id="IPR041698">
    <property type="entry name" value="Methyltransf_25"/>
</dbReference>
<dbReference type="EC" id="2.1.1.-" evidence="4"/>
<dbReference type="KEGG" id="tpsc:RBB77_12805"/>
<name>A0AAU7ZJW1_9BACT</name>
<dbReference type="GO" id="GO:0032259">
    <property type="term" value="P:methylation"/>
    <property type="evidence" value="ECO:0007669"/>
    <property type="project" value="UniProtKB-KW"/>
</dbReference>
<proteinExistence type="predicted"/>
<dbReference type="AlphaFoldDB" id="A0AAU7ZJW1"/>
<feature type="domain" description="Methyltransferase" evidence="3">
    <location>
        <begin position="53"/>
        <end position="149"/>
    </location>
</feature>
<dbReference type="Gene3D" id="3.40.50.150">
    <property type="entry name" value="Vaccinia Virus protein VP39"/>
    <property type="match status" value="1"/>
</dbReference>
<evidence type="ECO:0000313" key="4">
    <source>
        <dbReference type="EMBL" id="XCB31337.1"/>
    </source>
</evidence>
<dbReference type="GO" id="GO:0008168">
    <property type="term" value="F:methyltransferase activity"/>
    <property type="evidence" value="ECO:0007669"/>
    <property type="project" value="UniProtKB-KW"/>
</dbReference>
<reference evidence="4" key="2">
    <citation type="journal article" date="2024" name="Environ. Microbiol.">
        <title>Genome analysis and description of Tunturibacter gen. nov. expands the diversity of Terriglobia in tundra soils.</title>
        <authorList>
            <person name="Messyasz A."/>
            <person name="Mannisto M.K."/>
            <person name="Kerkhof L.J."/>
            <person name="Haggblom M.M."/>
        </authorList>
    </citation>
    <scope>NUCLEOTIDE SEQUENCE</scope>
    <source>
        <strain evidence="4">X5P6</strain>
    </source>
</reference>
<sequence length="272" mass="30121">MIPMATAQPQAILAFDQLARRYDDLFTRSLIGRAQRNAVWRVIAQAFRSGDHILELNCGTGEDALFLAGKGVSVVACDASEQMIEYAQQRLRTEAPTTSVKFAQLPIEQIAEIRTESAFDGVFSNFSGLNCVADLSQTAENLATLIPPGAPLIICLSTRFCISEIIWFLIHGRPHEAFRRCSGHAAAKVGEFVVDVYYPTLRQLQKSFSPAFVMRSCVGIGITVPPSYVEPWIRKFPNLLHVMDTIDKALSACPGFRVIGDHMLISFERVQV</sequence>
<dbReference type="PANTHER" id="PTHR43861">
    <property type="entry name" value="TRANS-ACONITATE 2-METHYLTRANSFERASE-RELATED"/>
    <property type="match status" value="1"/>
</dbReference>